<dbReference type="SFLD" id="SFLDG01129">
    <property type="entry name" value="C1.5:_HAD__Beta-PGM__Phosphata"/>
    <property type="match status" value="1"/>
</dbReference>
<dbReference type="SFLD" id="SFLDS00003">
    <property type="entry name" value="Haloacid_Dehalogenase"/>
    <property type="match status" value="1"/>
</dbReference>
<dbReference type="GO" id="GO:0050308">
    <property type="term" value="F:sugar-phosphatase activity"/>
    <property type="evidence" value="ECO:0007669"/>
    <property type="project" value="TreeGrafter"/>
</dbReference>
<comment type="caution">
    <text evidence="1">The sequence shown here is derived from an EMBL/GenBank/DDBJ whole genome shotgun (WGS) entry which is preliminary data.</text>
</comment>
<evidence type="ECO:0000313" key="2">
    <source>
        <dbReference type="Proteomes" id="UP000886740"/>
    </source>
</evidence>
<dbReference type="PANTHER" id="PTHR43481">
    <property type="entry name" value="FRUCTOSE-1-PHOSPHATE PHOSPHATASE"/>
    <property type="match status" value="1"/>
</dbReference>
<dbReference type="InterPro" id="IPR036412">
    <property type="entry name" value="HAD-like_sf"/>
</dbReference>
<proteinExistence type="predicted"/>
<dbReference type="InterPro" id="IPR051806">
    <property type="entry name" value="HAD-like_SPP"/>
</dbReference>
<reference evidence="1" key="2">
    <citation type="submission" date="2021-04" db="EMBL/GenBank/DDBJ databases">
        <authorList>
            <person name="Gilroy R."/>
        </authorList>
    </citation>
    <scope>NUCLEOTIDE SEQUENCE</scope>
    <source>
        <strain evidence="1">ChiGjej6B6-14162</strain>
    </source>
</reference>
<reference evidence="1" key="1">
    <citation type="journal article" date="2021" name="PeerJ">
        <title>Extensive microbial diversity within the chicken gut microbiome revealed by metagenomics and culture.</title>
        <authorList>
            <person name="Gilroy R."/>
            <person name="Ravi A."/>
            <person name="Getino M."/>
            <person name="Pursley I."/>
            <person name="Horton D.L."/>
            <person name="Alikhan N.F."/>
            <person name="Baker D."/>
            <person name="Gharbi K."/>
            <person name="Hall N."/>
            <person name="Watson M."/>
            <person name="Adriaenssens E.M."/>
            <person name="Foster-Nyarko E."/>
            <person name="Jarju S."/>
            <person name="Secka A."/>
            <person name="Antonio M."/>
            <person name="Oren A."/>
            <person name="Chaudhuri R.R."/>
            <person name="La Ragione R."/>
            <person name="Hildebrand F."/>
            <person name="Pallen M.J."/>
        </authorList>
    </citation>
    <scope>NUCLEOTIDE SEQUENCE</scope>
    <source>
        <strain evidence="1">ChiGjej6B6-14162</strain>
    </source>
</reference>
<dbReference type="InterPro" id="IPR023198">
    <property type="entry name" value="PGP-like_dom2"/>
</dbReference>
<dbReference type="Pfam" id="PF00702">
    <property type="entry name" value="Hydrolase"/>
    <property type="match status" value="1"/>
</dbReference>
<accession>A0A9D2BF88</accession>
<dbReference type="Gene3D" id="3.40.50.1000">
    <property type="entry name" value="HAD superfamily/HAD-like"/>
    <property type="match status" value="1"/>
</dbReference>
<dbReference type="NCBIfam" id="TIGR01509">
    <property type="entry name" value="HAD-SF-IA-v3"/>
    <property type="match status" value="1"/>
</dbReference>
<evidence type="ECO:0000313" key="1">
    <source>
        <dbReference type="EMBL" id="HIX74395.1"/>
    </source>
</evidence>
<gene>
    <name evidence="1" type="ORF">H9977_05105</name>
</gene>
<dbReference type="InterPro" id="IPR023214">
    <property type="entry name" value="HAD_sf"/>
</dbReference>
<dbReference type="SUPFAM" id="SSF56784">
    <property type="entry name" value="HAD-like"/>
    <property type="match status" value="1"/>
</dbReference>
<dbReference type="Proteomes" id="UP000886740">
    <property type="component" value="Unassembled WGS sequence"/>
</dbReference>
<organism evidence="1 2">
    <name type="scientific">Candidatus Parabacteroides intestinipullorum</name>
    <dbReference type="NCBI Taxonomy" id="2838723"/>
    <lineage>
        <taxon>Bacteria</taxon>
        <taxon>Pseudomonadati</taxon>
        <taxon>Bacteroidota</taxon>
        <taxon>Bacteroidia</taxon>
        <taxon>Bacteroidales</taxon>
        <taxon>Tannerellaceae</taxon>
        <taxon>Parabacteroides</taxon>
    </lineage>
</organism>
<dbReference type="EMBL" id="DXEL01000039">
    <property type="protein sequence ID" value="HIX74395.1"/>
    <property type="molecule type" value="Genomic_DNA"/>
</dbReference>
<sequence length="219" mass="24748">MRMRTALFDFDGVIADTEPLYDRYWNEAAERYGLGIPNFADLIKGTTLPDLMAKYFGDRSETFRQTVIQECLAFEEQMDFPLVPGVIDFIRLLRDNGVQTGLVTSSEDRKMERAYRLLGIRDLFDTVVTADRITRGKPDPMCYRLAAQDLNEKPANCLVFEDSLNGIRSATDAGSQVVGLSTSNPPEVLRPLTIAVIPNFEGLTIQDFDTWYDQGRVET</sequence>
<dbReference type="AlphaFoldDB" id="A0A9D2BF88"/>
<dbReference type="Gene3D" id="1.10.150.240">
    <property type="entry name" value="Putative phosphatase, domain 2"/>
    <property type="match status" value="1"/>
</dbReference>
<dbReference type="PANTHER" id="PTHR43481:SF4">
    <property type="entry name" value="GLYCEROL-1-PHOSPHATE PHOSPHOHYDROLASE 1-RELATED"/>
    <property type="match status" value="1"/>
</dbReference>
<dbReference type="InterPro" id="IPR006439">
    <property type="entry name" value="HAD-SF_hydro_IA"/>
</dbReference>
<protein>
    <submittedName>
        <fullName evidence="1">HAD family phosphatase</fullName>
    </submittedName>
</protein>
<name>A0A9D2BF88_9BACT</name>